<protein>
    <submittedName>
        <fullName evidence="1">Uncharacterized protein</fullName>
    </submittedName>
</protein>
<evidence type="ECO:0000313" key="1">
    <source>
        <dbReference type="EMBL" id="MBK5932315.1"/>
    </source>
</evidence>
<proteinExistence type="predicted"/>
<dbReference type="EMBL" id="NHSF01000090">
    <property type="protein sequence ID" value="MBK5932315.1"/>
    <property type="molecule type" value="Genomic_DNA"/>
</dbReference>
<keyword evidence="2" id="KW-1185">Reference proteome</keyword>
<sequence>MSGLADLMRFELPEHWTPEQALAVQEALDAFSEALFAVYGSQMQALIAEETRRNEPLELLELDDPQFDDPLPF</sequence>
<organism evidence="1 2">
    <name type="scientific">Halochromatium salexigens</name>
    <name type="common">Chromatium salexigens</name>
    <dbReference type="NCBI Taxonomy" id="49447"/>
    <lineage>
        <taxon>Bacteria</taxon>
        <taxon>Pseudomonadati</taxon>
        <taxon>Pseudomonadota</taxon>
        <taxon>Gammaproteobacteria</taxon>
        <taxon>Chromatiales</taxon>
        <taxon>Chromatiaceae</taxon>
        <taxon>Halochromatium</taxon>
    </lineage>
</organism>
<comment type="caution">
    <text evidence="1">The sequence shown here is derived from an EMBL/GenBank/DDBJ whole genome shotgun (WGS) entry which is preliminary data.</text>
</comment>
<dbReference type="RefSeq" id="WP_201247164.1">
    <property type="nucleotide sequence ID" value="NZ_NHSF01000090.1"/>
</dbReference>
<dbReference type="AlphaFoldDB" id="A0AAJ0UL52"/>
<reference evidence="1" key="2">
    <citation type="journal article" date="2020" name="Microorganisms">
        <title>Osmotic Adaptation and Compatible Solute Biosynthesis of Phototrophic Bacteria as Revealed from Genome Analyses.</title>
        <authorList>
            <person name="Imhoff J.F."/>
            <person name="Rahn T."/>
            <person name="Kunzel S."/>
            <person name="Keller A."/>
            <person name="Neulinger S.C."/>
        </authorList>
    </citation>
    <scope>NUCLEOTIDE SEQUENCE</scope>
    <source>
        <strain evidence="1">DSM 4395</strain>
    </source>
</reference>
<reference evidence="1" key="1">
    <citation type="submission" date="2017-05" db="EMBL/GenBank/DDBJ databases">
        <authorList>
            <person name="Imhoff J.F."/>
            <person name="Rahn T."/>
            <person name="Kuenzel S."/>
            <person name="Neulinger S.C."/>
        </authorList>
    </citation>
    <scope>NUCLEOTIDE SEQUENCE</scope>
    <source>
        <strain evidence="1">DSM 4395</strain>
    </source>
</reference>
<dbReference type="Proteomes" id="UP001296967">
    <property type="component" value="Unassembled WGS sequence"/>
</dbReference>
<accession>A0AAJ0UL52</accession>
<name>A0AAJ0UL52_HALSE</name>
<evidence type="ECO:0000313" key="2">
    <source>
        <dbReference type="Proteomes" id="UP001296967"/>
    </source>
</evidence>
<gene>
    <name evidence="1" type="ORF">CCR82_17705</name>
</gene>